<dbReference type="EnsemblMetazoa" id="Aqu2.1.01842_001">
    <property type="protein sequence ID" value="Aqu2.1.01842_001"/>
    <property type="gene ID" value="Aqu2.1.01842"/>
</dbReference>
<feature type="region of interest" description="Disordered" evidence="1">
    <location>
        <begin position="1"/>
        <end position="119"/>
    </location>
</feature>
<dbReference type="AlphaFoldDB" id="A0A1X7SIG2"/>
<protein>
    <recommendedName>
        <fullName evidence="2">TTF-type domain-containing protein</fullName>
    </recommendedName>
</protein>
<dbReference type="InParanoid" id="A0A1X7SIG2"/>
<organism evidence="3">
    <name type="scientific">Amphimedon queenslandica</name>
    <name type="common">Sponge</name>
    <dbReference type="NCBI Taxonomy" id="400682"/>
    <lineage>
        <taxon>Eukaryota</taxon>
        <taxon>Metazoa</taxon>
        <taxon>Porifera</taxon>
        <taxon>Demospongiae</taxon>
        <taxon>Heteroscleromorpha</taxon>
        <taxon>Haplosclerida</taxon>
        <taxon>Niphatidae</taxon>
        <taxon>Amphimedon</taxon>
    </lineage>
</organism>
<dbReference type="SMART" id="SM00597">
    <property type="entry name" value="ZnF_TTF"/>
    <property type="match status" value="1"/>
</dbReference>
<feature type="compositionally biased region" description="Polar residues" evidence="1">
    <location>
        <begin position="67"/>
        <end position="92"/>
    </location>
</feature>
<accession>A0A1X7SIG2</accession>
<evidence type="ECO:0000313" key="3">
    <source>
        <dbReference type="EnsemblMetazoa" id="Aqu2.1.01842_001"/>
    </source>
</evidence>
<feature type="domain" description="TTF-type" evidence="2">
    <location>
        <begin position="177"/>
        <end position="268"/>
    </location>
</feature>
<reference evidence="3" key="1">
    <citation type="submission" date="2017-05" db="UniProtKB">
        <authorList>
            <consortium name="EnsemblMetazoa"/>
        </authorList>
    </citation>
    <scope>IDENTIFICATION</scope>
</reference>
<evidence type="ECO:0000256" key="1">
    <source>
        <dbReference type="SAM" id="MobiDB-lite"/>
    </source>
</evidence>
<name>A0A1X7SIG2_AMPQE</name>
<dbReference type="OrthoDB" id="7203715at2759"/>
<evidence type="ECO:0000259" key="2">
    <source>
        <dbReference type="SMART" id="SM00597"/>
    </source>
</evidence>
<proteinExistence type="predicted"/>
<sequence length="288" mass="32015">MSRQLSLFSYLKKPSQSDHIGNSSKRRKGLSDIATSNLDRNENEYDEENCNESQAAGSLPDHPYESISDTVSNLLPVTLSDNNGSYGTSPNLERNENDDDSMTEENQSQSASFRPDHPISDTIASDLSVTLNVSSTSLGTSASAVSSSVSVSDIASTSSSTPCQPHINFPVTIFSGKGRSFNPDWYNKFKWLEYSVSKDAAFCFPCRFFFSPSSTSNRPEKAFTEVGFRNWKNAIGKTSGVLTKHNECYSHKQSVIAWEQFVYAEKHSNIVEQLGVARDQQIKKNRHY</sequence>
<dbReference type="InterPro" id="IPR006580">
    <property type="entry name" value="Znf_TTF"/>
</dbReference>